<gene>
    <name evidence="1" type="ORF">H2198_002324</name>
</gene>
<dbReference type="EMBL" id="JAPDRQ010000028">
    <property type="protein sequence ID" value="KAJ9660785.1"/>
    <property type="molecule type" value="Genomic_DNA"/>
</dbReference>
<organism evidence="1 2">
    <name type="scientific">Neophaeococcomyces mojaviensis</name>
    <dbReference type="NCBI Taxonomy" id="3383035"/>
    <lineage>
        <taxon>Eukaryota</taxon>
        <taxon>Fungi</taxon>
        <taxon>Dikarya</taxon>
        <taxon>Ascomycota</taxon>
        <taxon>Pezizomycotina</taxon>
        <taxon>Eurotiomycetes</taxon>
        <taxon>Chaetothyriomycetidae</taxon>
        <taxon>Chaetothyriales</taxon>
        <taxon>Chaetothyriales incertae sedis</taxon>
        <taxon>Neophaeococcomyces</taxon>
    </lineage>
</organism>
<evidence type="ECO:0000313" key="2">
    <source>
        <dbReference type="Proteomes" id="UP001172386"/>
    </source>
</evidence>
<keyword evidence="2" id="KW-1185">Reference proteome</keyword>
<name>A0ACC3AEE2_9EURO</name>
<protein>
    <submittedName>
        <fullName evidence="1">Uncharacterized protein</fullName>
    </submittedName>
</protein>
<accession>A0ACC3AEE2</accession>
<sequence>MSRHQPTTHSGLEQHDHGFTLPNGSRISHQPGSVTKHVFADLGFPVNMHELSANSNTTLNPSTHPSPTSFSGQIGLIDFDTSIRLPRHVHIAPLSDEAIKSGSARFTAERILVLNGTALVELNGEVYIIPPRALVTIAPGVPHTWTACPAGVSPVIAFPEYDADMLTDMDACVSEGRFLMVYEYEEETGFFPTSQTETLTDVKEYVRAPENELEGLRFKALSKDQLLENGWVVWGRECRKVGGGKA</sequence>
<comment type="caution">
    <text evidence="1">The sequence shown here is derived from an EMBL/GenBank/DDBJ whole genome shotgun (WGS) entry which is preliminary data.</text>
</comment>
<proteinExistence type="predicted"/>
<evidence type="ECO:0000313" key="1">
    <source>
        <dbReference type="EMBL" id="KAJ9660785.1"/>
    </source>
</evidence>
<dbReference type="Proteomes" id="UP001172386">
    <property type="component" value="Unassembled WGS sequence"/>
</dbReference>
<reference evidence="1" key="1">
    <citation type="submission" date="2022-10" db="EMBL/GenBank/DDBJ databases">
        <title>Culturing micro-colonial fungi from biological soil crusts in the Mojave desert and describing Neophaeococcomyces mojavensis, and introducing the new genera and species Taxawa tesnikishii.</title>
        <authorList>
            <person name="Kurbessoian T."/>
            <person name="Stajich J.E."/>
        </authorList>
    </citation>
    <scope>NUCLEOTIDE SEQUENCE</scope>
    <source>
        <strain evidence="1">JES_112</strain>
    </source>
</reference>